<proteinExistence type="predicted"/>
<name>A0A1I7WR66_HETBA</name>
<evidence type="ECO:0000256" key="1">
    <source>
        <dbReference type="SAM" id="SignalP"/>
    </source>
</evidence>
<evidence type="ECO:0000313" key="3">
    <source>
        <dbReference type="WBParaSite" id="Hba_07646"/>
    </source>
</evidence>
<dbReference type="Proteomes" id="UP000095283">
    <property type="component" value="Unplaced"/>
</dbReference>
<dbReference type="AlphaFoldDB" id="A0A1I7WR66"/>
<organism evidence="2 3">
    <name type="scientific">Heterorhabditis bacteriophora</name>
    <name type="common">Entomopathogenic nematode worm</name>
    <dbReference type="NCBI Taxonomy" id="37862"/>
    <lineage>
        <taxon>Eukaryota</taxon>
        <taxon>Metazoa</taxon>
        <taxon>Ecdysozoa</taxon>
        <taxon>Nematoda</taxon>
        <taxon>Chromadorea</taxon>
        <taxon>Rhabditida</taxon>
        <taxon>Rhabditina</taxon>
        <taxon>Rhabditomorpha</taxon>
        <taxon>Strongyloidea</taxon>
        <taxon>Heterorhabditidae</taxon>
        <taxon>Heterorhabditis</taxon>
    </lineage>
</organism>
<protein>
    <submittedName>
        <fullName evidence="3">Uncharacterized protein</fullName>
    </submittedName>
</protein>
<dbReference type="WBParaSite" id="Hba_07646">
    <property type="protein sequence ID" value="Hba_07646"/>
    <property type="gene ID" value="Hba_07646"/>
</dbReference>
<keyword evidence="1" id="KW-0732">Signal</keyword>
<reference evidence="3" key="1">
    <citation type="submission" date="2016-11" db="UniProtKB">
        <authorList>
            <consortium name="WormBaseParasite"/>
        </authorList>
    </citation>
    <scope>IDENTIFICATION</scope>
</reference>
<sequence length="240" mass="27513">MRCLITYAITMFLSLLFLLFLNCVVAHPYGIARDPSSVVLPQPIVRTFSVLFPPRHNSPHNPNVRPGYDHSAFNDVFDGLIPQYPRLGYSTGYAYHCIMYSGINSKNYRKTSIPFYIKISGNKSNNKFLKLIFFIQKCLEFCSILIKTGTMLLVFMHNCSYCVEARSTYSDCFDNVIECAYRDPSSLILCLNVYEKAESSMIQHSVRCLSYAEFYIPDQTIKEVTDIFATGEKSNKWSLK</sequence>
<feature type="chain" id="PRO_5009310779" evidence="1">
    <location>
        <begin position="27"/>
        <end position="240"/>
    </location>
</feature>
<feature type="signal peptide" evidence="1">
    <location>
        <begin position="1"/>
        <end position="26"/>
    </location>
</feature>
<evidence type="ECO:0000313" key="2">
    <source>
        <dbReference type="Proteomes" id="UP000095283"/>
    </source>
</evidence>
<keyword evidence="2" id="KW-1185">Reference proteome</keyword>
<accession>A0A1I7WR66</accession>